<name>C5BI04_TERTT</name>
<dbReference type="HOGENOM" id="CLU_183866_0_0_6"/>
<protein>
    <submittedName>
        <fullName evidence="1">Uncharacterized protein</fullName>
    </submittedName>
</protein>
<sequence length="94" mass="10706">MNNPAISDTGLIEVLLERLNKQRLPHALQLQKKVDAGEVLNDFDMEFLAAVIEDTNGVKPIYDRHPEYQPLISKVMELYTYIVLKAAENEAKHS</sequence>
<dbReference type="eggNOG" id="ENOG50337X1">
    <property type="taxonomic scope" value="Bacteria"/>
</dbReference>
<keyword evidence="2" id="KW-1185">Reference proteome</keyword>
<reference evidence="1 2" key="1">
    <citation type="journal article" date="2009" name="PLoS ONE">
        <title>The complete genome of Teredinibacter turnerae T7901: an intracellular endosymbiont of marine wood-boring bivalves (shipworms).</title>
        <authorList>
            <person name="Yang J.C."/>
            <person name="Madupu R."/>
            <person name="Durkin A.S."/>
            <person name="Ekborg N.A."/>
            <person name="Pedamallu C.S."/>
            <person name="Hostetler J.B."/>
            <person name="Radune D."/>
            <person name="Toms B.S."/>
            <person name="Henrissat B."/>
            <person name="Coutinho P.M."/>
            <person name="Schwarz S."/>
            <person name="Field L."/>
            <person name="Trindade-Silva A.E."/>
            <person name="Soares C.A.G."/>
            <person name="Elshahawi S."/>
            <person name="Hanora A."/>
            <person name="Schmidt E.W."/>
            <person name="Haygood M.G."/>
            <person name="Posfai J."/>
            <person name="Benner J."/>
            <person name="Madinger C."/>
            <person name="Nove J."/>
            <person name="Anton B."/>
            <person name="Chaudhary K."/>
            <person name="Foster J."/>
            <person name="Holman A."/>
            <person name="Kumar S."/>
            <person name="Lessard P.A."/>
            <person name="Luyten Y.A."/>
            <person name="Slatko B."/>
            <person name="Wood N."/>
            <person name="Wu B."/>
            <person name="Teplitski M."/>
            <person name="Mougous J.D."/>
            <person name="Ward N."/>
            <person name="Eisen J.A."/>
            <person name="Badger J.H."/>
            <person name="Distel D.L."/>
        </authorList>
    </citation>
    <scope>NUCLEOTIDE SEQUENCE [LARGE SCALE GENOMIC DNA]</scope>
    <source>
        <strain evidence="2">ATCC 39867 / T7901</strain>
    </source>
</reference>
<dbReference type="RefSeq" id="WP_012779306.1">
    <property type="nucleotide sequence ID" value="NC_012997.1"/>
</dbReference>
<proteinExistence type="predicted"/>
<gene>
    <name evidence="1" type="ordered locus">TERTU_1897</name>
</gene>
<dbReference type="STRING" id="377629.TERTU_1897"/>
<evidence type="ECO:0000313" key="2">
    <source>
        <dbReference type="Proteomes" id="UP000009080"/>
    </source>
</evidence>
<dbReference type="Proteomes" id="UP000009080">
    <property type="component" value="Chromosome"/>
</dbReference>
<dbReference type="EMBL" id="CP001614">
    <property type="protein sequence ID" value="ACR10634.1"/>
    <property type="molecule type" value="Genomic_DNA"/>
</dbReference>
<accession>C5BI04</accession>
<dbReference type="KEGG" id="ttu:TERTU_1897"/>
<organism evidence="1 2">
    <name type="scientific">Teredinibacter turnerae (strain ATCC 39867 / T7901)</name>
    <dbReference type="NCBI Taxonomy" id="377629"/>
    <lineage>
        <taxon>Bacteria</taxon>
        <taxon>Pseudomonadati</taxon>
        <taxon>Pseudomonadota</taxon>
        <taxon>Gammaproteobacteria</taxon>
        <taxon>Cellvibrionales</taxon>
        <taxon>Cellvibrionaceae</taxon>
        <taxon>Teredinibacter</taxon>
    </lineage>
</organism>
<dbReference type="OrthoDB" id="6025396at2"/>
<dbReference type="AlphaFoldDB" id="C5BI04"/>
<evidence type="ECO:0000313" key="1">
    <source>
        <dbReference type="EMBL" id="ACR10634.1"/>
    </source>
</evidence>